<feature type="region of interest" description="Disordered" evidence="1">
    <location>
        <begin position="1"/>
        <end position="24"/>
    </location>
</feature>
<evidence type="ECO:0000256" key="1">
    <source>
        <dbReference type="SAM" id="MobiDB-lite"/>
    </source>
</evidence>
<evidence type="ECO:0000256" key="2">
    <source>
        <dbReference type="SAM" id="Phobius"/>
    </source>
</evidence>
<evidence type="ECO:0000313" key="3">
    <source>
        <dbReference type="EMBL" id="VTZ66038.1"/>
    </source>
</evidence>
<feature type="transmembrane region" description="Helical" evidence="2">
    <location>
        <begin position="325"/>
        <end position="346"/>
    </location>
</feature>
<feature type="transmembrane region" description="Helical" evidence="2">
    <location>
        <begin position="171"/>
        <end position="190"/>
    </location>
</feature>
<gene>
    <name evidence="3" type="ORF">EMEDMD4_940066</name>
</gene>
<feature type="transmembrane region" description="Helical" evidence="2">
    <location>
        <begin position="109"/>
        <end position="128"/>
    </location>
</feature>
<keyword evidence="2" id="KW-0812">Transmembrane</keyword>
<feature type="transmembrane region" description="Helical" evidence="2">
    <location>
        <begin position="78"/>
        <end position="97"/>
    </location>
</feature>
<organism evidence="3">
    <name type="scientific">Sinorhizobium medicae</name>
    <dbReference type="NCBI Taxonomy" id="110321"/>
    <lineage>
        <taxon>Bacteria</taxon>
        <taxon>Pseudomonadati</taxon>
        <taxon>Pseudomonadota</taxon>
        <taxon>Alphaproteobacteria</taxon>
        <taxon>Hyphomicrobiales</taxon>
        <taxon>Rhizobiaceae</taxon>
        <taxon>Sinorhizobium/Ensifer group</taxon>
        <taxon>Sinorhizobium</taxon>
    </lineage>
</organism>
<feature type="transmembrane region" description="Helical" evidence="2">
    <location>
        <begin position="303"/>
        <end position="319"/>
    </location>
</feature>
<dbReference type="AlphaFoldDB" id="A0A508XA42"/>
<name>A0A508XA42_9HYPH</name>
<accession>A0A508XA42</accession>
<protein>
    <recommendedName>
        <fullName evidence="4">MFS transporter</fullName>
    </recommendedName>
</protein>
<dbReference type="SUPFAM" id="SSF103473">
    <property type="entry name" value="MFS general substrate transporter"/>
    <property type="match status" value="1"/>
</dbReference>
<feature type="transmembrane region" description="Helical" evidence="2">
    <location>
        <begin position="48"/>
        <end position="72"/>
    </location>
</feature>
<dbReference type="EMBL" id="CABFNB010000166">
    <property type="protein sequence ID" value="VTZ66038.1"/>
    <property type="molecule type" value="Genomic_DNA"/>
</dbReference>
<keyword evidence="2" id="KW-0472">Membrane</keyword>
<feature type="transmembrane region" description="Helical" evidence="2">
    <location>
        <begin position="384"/>
        <end position="403"/>
    </location>
</feature>
<evidence type="ECO:0008006" key="4">
    <source>
        <dbReference type="Google" id="ProtNLM"/>
    </source>
</evidence>
<dbReference type="Proteomes" id="UP000507954">
    <property type="component" value="Unassembled WGS sequence"/>
</dbReference>
<feature type="transmembrane region" description="Helical" evidence="2">
    <location>
        <begin position="239"/>
        <end position="265"/>
    </location>
</feature>
<dbReference type="RefSeq" id="WP_127628512.1">
    <property type="nucleotide sequence ID" value="NZ_RPIT01000272.1"/>
</dbReference>
<sequence length="441" mass="45111">MFPSHRTRGAPTNCAENTSKGLPADDTARIDGKMNWGGLQSHQTIRWAVAYGLFGAPRSGASIAFALAALSITGNPASGATALAAMTTAQLVGALPIARLGRGANSIAFFKALIFIRTVALFACATACGVGAPYGVFIASAVAAGLVQGAAFGYLRDSANYLVVQSQMTRALALAAFASDLTFLVTPILAASLGSVSASFSIAVIAILGAVPAMILPSARGNVEPQAVETRTRSLTPEVLLWLGCACASSAAISGIEVGAVSLAMGFDLQAGYGAIFTGTLCAASLVGSVGNGLLNKAYSKQHVAAMFLSIIIGMALILQNSFGLSIIGCALVGICAPSLGIHYSLQLNRLVTPEMRAEVFSVLKISTSLGTILASATLGWTSVTFALTASIWMLACALAAILSKDFIIGRRLSETRLSGGAELATAPALTAGRRSERNDR</sequence>
<proteinExistence type="predicted"/>
<feature type="transmembrane region" description="Helical" evidence="2">
    <location>
        <begin position="196"/>
        <end position="218"/>
    </location>
</feature>
<keyword evidence="2" id="KW-1133">Transmembrane helix</keyword>
<dbReference type="Gene3D" id="1.20.1250.20">
    <property type="entry name" value="MFS general substrate transporter like domains"/>
    <property type="match status" value="1"/>
</dbReference>
<reference evidence="3" key="1">
    <citation type="submission" date="2019-06" db="EMBL/GenBank/DDBJ databases">
        <authorList>
            <person name="Le Quere A."/>
            <person name="Colella S."/>
        </authorList>
    </citation>
    <scope>NUCLEOTIDE SEQUENCE</scope>
    <source>
        <strain evidence="3">EmedicaeMD41</strain>
    </source>
</reference>
<feature type="transmembrane region" description="Helical" evidence="2">
    <location>
        <begin position="271"/>
        <end position="291"/>
    </location>
</feature>
<dbReference type="InterPro" id="IPR036259">
    <property type="entry name" value="MFS_trans_sf"/>
</dbReference>
<feature type="transmembrane region" description="Helical" evidence="2">
    <location>
        <begin position="358"/>
        <end position="378"/>
    </location>
</feature>
<feature type="transmembrane region" description="Helical" evidence="2">
    <location>
        <begin position="134"/>
        <end position="155"/>
    </location>
</feature>